<feature type="non-terminal residue" evidence="2">
    <location>
        <position position="503"/>
    </location>
</feature>
<feature type="compositionally biased region" description="Basic residues" evidence="1">
    <location>
        <begin position="297"/>
        <end position="306"/>
    </location>
</feature>
<feature type="region of interest" description="Disordered" evidence="1">
    <location>
        <begin position="1"/>
        <end position="50"/>
    </location>
</feature>
<name>A0A5J4W2B8_9EUKA</name>
<feature type="region of interest" description="Disordered" evidence="1">
    <location>
        <begin position="280"/>
        <end position="309"/>
    </location>
</feature>
<reference evidence="2 3" key="1">
    <citation type="submission" date="2019-03" db="EMBL/GenBank/DDBJ databases">
        <title>Single cell metagenomics reveals metabolic interactions within the superorganism composed of flagellate Streblomastix strix and complex community of Bacteroidetes bacteria on its surface.</title>
        <authorList>
            <person name="Treitli S.C."/>
            <person name="Kolisko M."/>
            <person name="Husnik F."/>
            <person name="Keeling P."/>
            <person name="Hampl V."/>
        </authorList>
    </citation>
    <scope>NUCLEOTIDE SEQUENCE [LARGE SCALE GENOMIC DNA]</scope>
    <source>
        <strain evidence="2">ST1C</strain>
    </source>
</reference>
<organism evidence="2 3">
    <name type="scientific">Streblomastix strix</name>
    <dbReference type="NCBI Taxonomy" id="222440"/>
    <lineage>
        <taxon>Eukaryota</taxon>
        <taxon>Metamonada</taxon>
        <taxon>Preaxostyla</taxon>
        <taxon>Oxymonadida</taxon>
        <taxon>Streblomastigidae</taxon>
        <taxon>Streblomastix</taxon>
    </lineage>
</organism>
<evidence type="ECO:0000313" key="3">
    <source>
        <dbReference type="Proteomes" id="UP000324800"/>
    </source>
</evidence>
<evidence type="ECO:0000313" key="2">
    <source>
        <dbReference type="EMBL" id="KAA6389061.1"/>
    </source>
</evidence>
<dbReference type="Proteomes" id="UP000324800">
    <property type="component" value="Unassembled WGS sequence"/>
</dbReference>
<dbReference type="AlphaFoldDB" id="A0A5J4W2B8"/>
<evidence type="ECO:0000256" key="1">
    <source>
        <dbReference type="SAM" id="MobiDB-lite"/>
    </source>
</evidence>
<accession>A0A5J4W2B8</accession>
<dbReference type="EMBL" id="SNRW01003729">
    <property type="protein sequence ID" value="KAA6389061.1"/>
    <property type="molecule type" value="Genomic_DNA"/>
</dbReference>
<gene>
    <name evidence="2" type="ORF">EZS28_015417</name>
</gene>
<sequence length="503" mass="56747">MLPKQSSVHAPTLFPRRDNTSTSSHSISSGMSLTTHSHTHSTSQSNSSQFTPMLMPEYISSHESTLNAPSIQPRVQLAPLLFGMGGLNQGRNIRSPSLSSLYMAPASPRQAFYPSLGQQQSDHLSLNSSVSDDISTILPSMASAPTLFMETLRRDNNANNNKLNNAAPFDSTLPPLITLPVDPCRWSESEKRDRLQCNQEPNTPSLPALNPPAMRSCIRVLRLSSVSYIWSCRFMHKRGIRTHEASGLTQAEKYDEQQLKDMLWEPPNQQCTTILRHIASGNDIDNSQNDEEDNKNKNQKMNKKPQHSRESLTIVEQLIQILKEQNVSHTQMIKLLRQSTSTQSLTKDDRQWLRAVAACTQYLNFKTDVDDVDPEECGNSSGVQLIPNQLWEHAHLVVEAMKNSRKVRNQKKQQRQNRRHLLQYDITNVQQDETTSDNNDDISPDIYNFSDSEGGTNTVITQQEVLEQEQLLQQHITTLMSHMNQSVISPILSTPLPQFGPFS</sequence>
<protein>
    <submittedName>
        <fullName evidence="2">Uncharacterized protein</fullName>
    </submittedName>
</protein>
<comment type="caution">
    <text evidence="2">The sequence shown here is derived from an EMBL/GenBank/DDBJ whole genome shotgun (WGS) entry which is preliminary data.</text>
</comment>
<feature type="compositionally biased region" description="Low complexity" evidence="1">
    <location>
        <begin position="20"/>
        <end position="48"/>
    </location>
</feature>
<proteinExistence type="predicted"/>